<dbReference type="SUPFAM" id="SSF55469">
    <property type="entry name" value="FMN-dependent nitroreductase-like"/>
    <property type="match status" value="1"/>
</dbReference>
<dbReference type="InterPro" id="IPR000415">
    <property type="entry name" value="Nitroreductase-like"/>
</dbReference>
<evidence type="ECO:0000256" key="1">
    <source>
        <dbReference type="ARBA" id="ARBA00001917"/>
    </source>
</evidence>
<evidence type="ECO:0000259" key="6">
    <source>
        <dbReference type="Pfam" id="PF00881"/>
    </source>
</evidence>
<dbReference type="PANTHER" id="PTHR43673">
    <property type="entry name" value="NAD(P)H NITROREDUCTASE YDGI-RELATED"/>
    <property type="match status" value="1"/>
</dbReference>
<dbReference type="AlphaFoldDB" id="U2YJJ1"/>
<evidence type="ECO:0000256" key="3">
    <source>
        <dbReference type="ARBA" id="ARBA00022630"/>
    </source>
</evidence>
<feature type="domain" description="Nitroreductase" evidence="6">
    <location>
        <begin position="13"/>
        <end position="199"/>
    </location>
</feature>
<dbReference type="GO" id="GO:0016491">
    <property type="term" value="F:oxidoreductase activity"/>
    <property type="evidence" value="ECO:0007669"/>
    <property type="project" value="UniProtKB-KW"/>
</dbReference>
<dbReference type="PANTHER" id="PTHR43673:SF2">
    <property type="entry name" value="NITROREDUCTASE"/>
    <property type="match status" value="1"/>
</dbReference>
<dbReference type="InterPro" id="IPR029479">
    <property type="entry name" value="Nitroreductase"/>
</dbReference>
<dbReference type="RefSeq" id="WP_021689522.1">
    <property type="nucleotide sequence ID" value="NZ_BASZ01000004.1"/>
</dbReference>
<reference evidence="7 8" key="1">
    <citation type="submission" date="2013-09" db="EMBL/GenBank/DDBJ databases">
        <title>Whole genome shotgun sequence of Novosphingobium tardaugens NBRC 16725.</title>
        <authorList>
            <person name="Isaki S."/>
            <person name="Hosoyama A."/>
            <person name="Tsuchikane K."/>
            <person name="Katsumata H."/>
            <person name="Ando Y."/>
            <person name="Yamazaki S."/>
            <person name="Fujita N."/>
        </authorList>
    </citation>
    <scope>NUCLEOTIDE SEQUENCE [LARGE SCALE GENOMIC DNA]</scope>
    <source>
        <strain evidence="7 8">NBRC 16725</strain>
    </source>
</reference>
<keyword evidence="4" id="KW-0288">FMN</keyword>
<comment type="cofactor">
    <cofactor evidence="1">
        <name>FMN</name>
        <dbReference type="ChEBI" id="CHEBI:58210"/>
    </cofactor>
</comment>
<evidence type="ECO:0000313" key="8">
    <source>
        <dbReference type="Proteomes" id="UP000016568"/>
    </source>
</evidence>
<name>U2YJJ1_9SPHN</name>
<evidence type="ECO:0000313" key="7">
    <source>
        <dbReference type="EMBL" id="GAD48615.1"/>
    </source>
</evidence>
<sequence>MQSLDEIDRLASVRRSVRAFKPDPVPQDIIKRVLDITLATPSNCNVQPWHIHIVSGDALQRLSKAMLEQARAGLTPDHDIPEAGPYPGRFRERQIDAAKRLFAATGVAREDIAARTASILRNYVFFDAPHLALFCVPDWAGERELADCGQAMQSLMFALTAAGLGSCPQGAAGGYAATTHRILGIPADQRILAGISFGYADPDHPSAGVKPPRASVEEMVDFHE</sequence>
<organism evidence="7 8">
    <name type="scientific">Caenibius tardaugens NBRC 16725</name>
    <dbReference type="NCBI Taxonomy" id="1219035"/>
    <lineage>
        <taxon>Bacteria</taxon>
        <taxon>Pseudomonadati</taxon>
        <taxon>Pseudomonadota</taxon>
        <taxon>Alphaproteobacteria</taxon>
        <taxon>Sphingomonadales</taxon>
        <taxon>Erythrobacteraceae</taxon>
        <taxon>Caenibius</taxon>
    </lineage>
</organism>
<accession>U2YJJ1</accession>
<protein>
    <submittedName>
        <fullName evidence="7">Putative nitroreductase</fullName>
    </submittedName>
</protein>
<keyword evidence="3" id="KW-0285">Flavoprotein</keyword>
<gene>
    <name evidence="7" type="ORF">NT2_04_00260</name>
</gene>
<dbReference type="Pfam" id="PF00881">
    <property type="entry name" value="Nitroreductase"/>
    <property type="match status" value="1"/>
</dbReference>
<proteinExistence type="inferred from homology"/>
<evidence type="ECO:0000256" key="2">
    <source>
        <dbReference type="ARBA" id="ARBA00007118"/>
    </source>
</evidence>
<dbReference type="Gene3D" id="3.40.109.10">
    <property type="entry name" value="NADH Oxidase"/>
    <property type="match status" value="1"/>
</dbReference>
<keyword evidence="5" id="KW-0560">Oxidoreductase</keyword>
<evidence type="ECO:0000256" key="4">
    <source>
        <dbReference type="ARBA" id="ARBA00022643"/>
    </source>
</evidence>
<keyword evidence="8" id="KW-1185">Reference proteome</keyword>
<dbReference type="EMBL" id="BASZ01000004">
    <property type="protein sequence ID" value="GAD48615.1"/>
    <property type="molecule type" value="Genomic_DNA"/>
</dbReference>
<dbReference type="eggNOG" id="COG0778">
    <property type="taxonomic scope" value="Bacteria"/>
</dbReference>
<comment type="caution">
    <text evidence="7">The sequence shown here is derived from an EMBL/GenBank/DDBJ whole genome shotgun (WGS) entry which is preliminary data.</text>
</comment>
<evidence type="ECO:0000256" key="5">
    <source>
        <dbReference type="ARBA" id="ARBA00023002"/>
    </source>
</evidence>
<dbReference type="CDD" id="cd02136">
    <property type="entry name" value="PnbA_NfnB-like"/>
    <property type="match status" value="1"/>
</dbReference>
<comment type="similarity">
    <text evidence="2">Belongs to the nitroreductase family.</text>
</comment>
<dbReference type="Proteomes" id="UP000016568">
    <property type="component" value="Unassembled WGS sequence"/>
</dbReference>